<feature type="chain" id="PRO_5015354268" evidence="1">
    <location>
        <begin position="20"/>
        <end position="187"/>
    </location>
</feature>
<dbReference type="EMBL" id="GGLE01002396">
    <property type="protein sequence ID" value="MBY06522.1"/>
    <property type="molecule type" value="Transcribed_RNA"/>
</dbReference>
<proteinExistence type="predicted"/>
<dbReference type="InterPro" id="IPR012674">
    <property type="entry name" value="Calycin"/>
</dbReference>
<evidence type="ECO:0000313" key="2">
    <source>
        <dbReference type="EMBL" id="MBY06522.1"/>
    </source>
</evidence>
<organism evidence="2">
    <name type="scientific">Ornithodoros turicata</name>
    <dbReference type="NCBI Taxonomy" id="34597"/>
    <lineage>
        <taxon>Eukaryota</taxon>
        <taxon>Metazoa</taxon>
        <taxon>Ecdysozoa</taxon>
        <taxon>Arthropoda</taxon>
        <taxon>Chelicerata</taxon>
        <taxon>Arachnida</taxon>
        <taxon>Acari</taxon>
        <taxon>Parasitiformes</taxon>
        <taxon>Ixodida</taxon>
        <taxon>Ixodoidea</taxon>
        <taxon>Argasidae</taxon>
        <taxon>Ornithodorinae</taxon>
        <taxon>Ornithodoros</taxon>
    </lineage>
</organism>
<reference evidence="2" key="1">
    <citation type="submission" date="2018-03" db="EMBL/GenBank/DDBJ databases">
        <title>The relapsing fever spirochete Borrelia turicatae persists in the highly oxidative environment of its soft-bodied tick vector.</title>
        <authorList>
            <person name="Bourret T.J."/>
            <person name="Boyle W.K."/>
            <person name="Valenzuela J.G."/>
            <person name="Oliveira F."/>
            <person name="Lopez J.E."/>
        </authorList>
    </citation>
    <scope>NUCLEOTIDE SEQUENCE</scope>
    <source>
        <strain evidence="2">Kansas strain/isolate</strain>
        <tissue evidence="2">Salivary glands</tissue>
    </source>
</reference>
<name>A0A2R5LAJ0_9ACAR</name>
<evidence type="ECO:0000256" key="1">
    <source>
        <dbReference type="SAM" id="SignalP"/>
    </source>
</evidence>
<sequence length="187" mass="21644">MTHLANFLTVCLSASVAFSQKCPKSVPSWDALAALNQVIPYMRYVSQHAPKDKEKCLFFDVPFSYPHSKTKLRSNTYGAYNEAFKKQEKRRMYALVEKNMVKVLSGVFKGAWNLLHADPDTCIVTHHDTRGLEIWVRQDRPKPYDFNPCCMFRFLEEIESEASEYDMAHSPTYQAPYEDQKCRSLKG</sequence>
<dbReference type="Gene3D" id="2.40.128.20">
    <property type="match status" value="1"/>
</dbReference>
<keyword evidence="1" id="KW-0732">Signal</keyword>
<feature type="signal peptide" evidence="1">
    <location>
        <begin position="1"/>
        <end position="19"/>
    </location>
</feature>
<dbReference type="AlphaFoldDB" id="A0A2R5LAJ0"/>
<protein>
    <submittedName>
        <fullName evidence="2">Putative conserved secreted protein</fullName>
    </submittedName>
</protein>
<accession>A0A2R5LAJ0</accession>